<sequence>MRAPKRILLLDTGNEWGGGTNSMIELLKRIDRTRFAVTACFYHNYRHGDSTLREALAAIDIPLLILPTRHQPWWAKLAKELARGLLPWRKPLRMAAVFRIELAWRIRPRARALAELLRTGGYDLLYMNNQPASNLEGYLAAELTGVRVIQHCRIEPRINTVERDIINRIAHALICVSHGVRDALIRQGVRRELCHVVHNGIDTRQPFPEPQPLAGVVSNTPVIGTIGSLIKRKSVAHLLHAVARLPQDLTPHLLIVGEGPEATALQQLADELGLATRVTFTGFQKQPLPWLAAMDVFALASSNEGLPRVILEAMLLEKPVIASRIVGSSEVVVHGETGYLYDYDDIDSLVALLADLLRNSEKRHVFGVAGRRRASDDFSIEAYVAGVTKVLEAA</sequence>
<dbReference type="InterPro" id="IPR028098">
    <property type="entry name" value="Glyco_trans_4-like_N"/>
</dbReference>
<evidence type="ECO:0000313" key="3">
    <source>
        <dbReference type="EMBL" id="AJP48787.1"/>
    </source>
</evidence>
<dbReference type="Gene3D" id="3.40.50.2000">
    <property type="entry name" value="Glycogen Phosphorylase B"/>
    <property type="match status" value="2"/>
</dbReference>
<dbReference type="KEGG" id="rbu:PG1C_10770"/>
<dbReference type="RefSeq" id="WP_202634811.1">
    <property type="nucleotide sequence ID" value="NZ_CP010554.1"/>
</dbReference>
<proteinExistence type="predicted"/>
<dbReference type="PANTHER" id="PTHR45947:SF3">
    <property type="entry name" value="SULFOQUINOVOSYL TRANSFERASE SQD2"/>
    <property type="match status" value="1"/>
</dbReference>
<keyword evidence="3" id="KW-0808">Transferase</keyword>
<dbReference type="AlphaFoldDB" id="A0A0C5J111"/>
<dbReference type="PANTHER" id="PTHR45947">
    <property type="entry name" value="SULFOQUINOVOSYL TRANSFERASE SQD2"/>
    <property type="match status" value="1"/>
</dbReference>
<dbReference type="InterPro" id="IPR001296">
    <property type="entry name" value="Glyco_trans_1"/>
</dbReference>
<dbReference type="InterPro" id="IPR050194">
    <property type="entry name" value="Glycosyltransferase_grp1"/>
</dbReference>
<feature type="domain" description="Glycosyl transferase family 1" evidence="1">
    <location>
        <begin position="218"/>
        <end position="372"/>
    </location>
</feature>
<dbReference type="SUPFAM" id="SSF53756">
    <property type="entry name" value="UDP-Glycosyltransferase/glycogen phosphorylase"/>
    <property type="match status" value="1"/>
</dbReference>
<dbReference type="HOGENOM" id="CLU_009583_0_4_4"/>
<dbReference type="STRING" id="1565605.PG1C_10770"/>
<dbReference type="Pfam" id="PF13439">
    <property type="entry name" value="Glyco_transf_4"/>
    <property type="match status" value="1"/>
</dbReference>
<dbReference type="CDD" id="cd03811">
    <property type="entry name" value="GT4_GT28_WabH-like"/>
    <property type="match status" value="1"/>
</dbReference>
<name>A0A0C5J111_9PROT</name>
<evidence type="ECO:0000259" key="1">
    <source>
        <dbReference type="Pfam" id="PF00534"/>
    </source>
</evidence>
<gene>
    <name evidence="3" type="ORF">PG1C_10770</name>
</gene>
<accession>A0A0C5J111</accession>
<keyword evidence="4" id="KW-1185">Reference proteome</keyword>
<reference evidence="3 4" key="1">
    <citation type="journal article" date="2015" name="Genome Announc.">
        <title>Complete Genome Sequence of a Novel Bacterium within the Family Rhodocyclaceae That Degrades Polycyclic Aromatic Hydrocarbons.</title>
        <authorList>
            <person name="Singleton D.R."/>
            <person name="Dickey A.N."/>
            <person name="Scholl E.H."/>
            <person name="Wright F.A."/>
            <person name="Aitken M.D."/>
        </authorList>
    </citation>
    <scope>NUCLEOTIDE SEQUENCE [LARGE SCALE GENOMIC DNA]</scope>
    <source>
        <strain evidence="4">PG1-Ca6</strain>
    </source>
</reference>
<protein>
    <submittedName>
        <fullName evidence="3">Glycosyl transferase family 1</fullName>
    </submittedName>
</protein>
<dbReference type="GO" id="GO:0016757">
    <property type="term" value="F:glycosyltransferase activity"/>
    <property type="evidence" value="ECO:0007669"/>
    <property type="project" value="InterPro"/>
</dbReference>
<evidence type="ECO:0000259" key="2">
    <source>
        <dbReference type="Pfam" id="PF13439"/>
    </source>
</evidence>
<dbReference type="Pfam" id="PF00534">
    <property type="entry name" value="Glycos_transf_1"/>
    <property type="match status" value="1"/>
</dbReference>
<dbReference type="PATRIC" id="fig|1565605.3.peg.2290"/>
<feature type="domain" description="Glycosyltransferase subfamily 4-like N-terminal" evidence="2">
    <location>
        <begin position="56"/>
        <end position="204"/>
    </location>
</feature>
<organism evidence="3 4">
    <name type="scientific">Rugosibacter aromaticivorans</name>
    <dbReference type="NCBI Taxonomy" id="1565605"/>
    <lineage>
        <taxon>Bacteria</taxon>
        <taxon>Pseudomonadati</taxon>
        <taxon>Pseudomonadota</taxon>
        <taxon>Betaproteobacteria</taxon>
        <taxon>Nitrosomonadales</taxon>
        <taxon>Sterolibacteriaceae</taxon>
        <taxon>Rugosibacter</taxon>
    </lineage>
</organism>
<dbReference type="Proteomes" id="UP000061603">
    <property type="component" value="Chromosome"/>
</dbReference>
<evidence type="ECO:0000313" key="4">
    <source>
        <dbReference type="Proteomes" id="UP000061603"/>
    </source>
</evidence>
<dbReference type="EMBL" id="CP010554">
    <property type="protein sequence ID" value="AJP48787.1"/>
    <property type="molecule type" value="Genomic_DNA"/>
</dbReference>